<dbReference type="SUPFAM" id="SSF52540">
    <property type="entry name" value="P-loop containing nucleoside triphosphate hydrolases"/>
    <property type="match status" value="1"/>
</dbReference>
<sequence length="204" mass="23719">MLTVQKMMLATREPILQDFSFDFSLHNFYQIEAENGTGKTSFLRALTGLIRLTNGKVLYDGHPFFQKREDVFYFEDGSWLNPNLTSADYLSFVKRQWGSSVDLNAERQFLGVEEFQNVPIKKYSLGMKQKLIIAMYFVSGAKYLLMDEITNGLDEHSRMVLYQRLSTEISEHNKCILLTSHYGSELHVSHTHRLIFRDLQIMEG</sequence>
<evidence type="ECO:0000313" key="5">
    <source>
        <dbReference type="Proteomes" id="UP000030647"/>
    </source>
</evidence>
<dbReference type="Pfam" id="PF00005">
    <property type="entry name" value="ABC_tran"/>
    <property type="match status" value="1"/>
</dbReference>
<protein>
    <recommendedName>
        <fullName evidence="3">ABC transporter domain-containing protein</fullName>
    </recommendedName>
</protein>
<dbReference type="InterPro" id="IPR003439">
    <property type="entry name" value="ABC_transporter-like_ATP-bd"/>
</dbReference>
<dbReference type="Proteomes" id="UP000030647">
    <property type="component" value="Unassembled WGS sequence"/>
</dbReference>
<accession>U4TSG6</accession>
<name>U4TSG6_9LACO</name>
<dbReference type="eggNOG" id="COG1131">
    <property type="taxonomic scope" value="Bacteria"/>
</dbReference>
<evidence type="ECO:0000256" key="1">
    <source>
        <dbReference type="ARBA" id="ARBA00022741"/>
    </source>
</evidence>
<dbReference type="PROSITE" id="PS00211">
    <property type="entry name" value="ABC_TRANSPORTER_1"/>
    <property type="match status" value="1"/>
</dbReference>
<dbReference type="EMBL" id="KI271598">
    <property type="protein sequence ID" value="ERL64427.1"/>
    <property type="molecule type" value="Genomic_DNA"/>
</dbReference>
<gene>
    <name evidence="4" type="ORF">L248_0969</name>
</gene>
<dbReference type="RefSeq" id="WP_022530301.1">
    <property type="nucleotide sequence ID" value="NZ_KI271598.1"/>
</dbReference>
<keyword evidence="2" id="KW-0067">ATP-binding</keyword>
<evidence type="ECO:0000256" key="2">
    <source>
        <dbReference type="ARBA" id="ARBA00022840"/>
    </source>
</evidence>
<proteinExistence type="predicted"/>
<keyword evidence="5" id="KW-1185">Reference proteome</keyword>
<dbReference type="SMART" id="SM00382">
    <property type="entry name" value="AAA"/>
    <property type="match status" value="1"/>
</dbReference>
<organism evidence="4 5">
    <name type="scientific">Schleiferilactobacillus shenzhenensis LY-73</name>
    <dbReference type="NCBI Taxonomy" id="1231336"/>
    <lineage>
        <taxon>Bacteria</taxon>
        <taxon>Bacillati</taxon>
        <taxon>Bacillota</taxon>
        <taxon>Bacilli</taxon>
        <taxon>Lactobacillales</taxon>
        <taxon>Lactobacillaceae</taxon>
        <taxon>Schleiferilactobacillus</taxon>
    </lineage>
</organism>
<dbReference type="InterPro" id="IPR027417">
    <property type="entry name" value="P-loop_NTPase"/>
</dbReference>
<dbReference type="PANTHER" id="PTHR43158:SF7">
    <property type="entry name" value="ABC TRANSPORTER, ATP-BINDING PROTEIN"/>
    <property type="match status" value="1"/>
</dbReference>
<dbReference type="InterPro" id="IPR017871">
    <property type="entry name" value="ABC_transporter-like_CS"/>
</dbReference>
<dbReference type="GO" id="GO:0005524">
    <property type="term" value="F:ATP binding"/>
    <property type="evidence" value="ECO:0007669"/>
    <property type="project" value="UniProtKB-KW"/>
</dbReference>
<dbReference type="PROSITE" id="PS50893">
    <property type="entry name" value="ABC_TRANSPORTER_2"/>
    <property type="match status" value="1"/>
</dbReference>
<dbReference type="InterPro" id="IPR003593">
    <property type="entry name" value="AAA+_ATPase"/>
</dbReference>
<feature type="domain" description="ABC transporter" evidence="3">
    <location>
        <begin position="1"/>
        <end position="204"/>
    </location>
</feature>
<dbReference type="AlphaFoldDB" id="U4TSG6"/>
<dbReference type="GO" id="GO:0016887">
    <property type="term" value="F:ATP hydrolysis activity"/>
    <property type="evidence" value="ECO:0007669"/>
    <property type="project" value="InterPro"/>
</dbReference>
<evidence type="ECO:0000259" key="3">
    <source>
        <dbReference type="PROSITE" id="PS50893"/>
    </source>
</evidence>
<dbReference type="Gene3D" id="3.40.50.300">
    <property type="entry name" value="P-loop containing nucleotide triphosphate hydrolases"/>
    <property type="match status" value="1"/>
</dbReference>
<reference evidence="5" key="1">
    <citation type="journal article" date="2013" name="Genome Announc.">
        <title>Whole-Genome Sequencing of Lactobacillus shenzhenensis Strain LY-73T.</title>
        <authorList>
            <person name="Lin Z."/>
            <person name="Liu Z."/>
            <person name="Yang R."/>
            <person name="Zou Y."/>
            <person name="Wan D."/>
            <person name="Chen J."/>
            <person name="Guo M."/>
            <person name="Zhao J."/>
            <person name="Fang C."/>
            <person name="Yang R."/>
            <person name="Liu F."/>
        </authorList>
    </citation>
    <scope>NUCLEOTIDE SEQUENCE [LARGE SCALE GENOMIC DNA]</scope>
    <source>
        <strain evidence="5">LY-73</strain>
    </source>
</reference>
<evidence type="ECO:0000313" key="4">
    <source>
        <dbReference type="EMBL" id="ERL64427.1"/>
    </source>
</evidence>
<dbReference type="HOGENOM" id="CLU_000604_1_2_9"/>
<dbReference type="PANTHER" id="PTHR43158">
    <property type="entry name" value="SKFA PEPTIDE EXPORT ATP-BINDING PROTEIN SKFE"/>
    <property type="match status" value="1"/>
</dbReference>
<dbReference type="STRING" id="1231336.L248_0969"/>
<keyword evidence="1" id="KW-0547">Nucleotide-binding</keyword>
<dbReference type="OrthoDB" id="2365508at2"/>